<keyword evidence="3" id="KW-0723">Serine/threonine-protein kinase</keyword>
<dbReference type="FunFam" id="1.10.510.10:FF:000312">
    <property type="entry name" value="Serine/threonine-protein kinase OXI1"/>
    <property type="match status" value="1"/>
</dbReference>
<gene>
    <name evidence="12" type="ORF">ZIOFF_048353</name>
</gene>
<dbReference type="GO" id="GO:0004674">
    <property type="term" value="F:protein serine/threonine kinase activity"/>
    <property type="evidence" value="ECO:0007669"/>
    <property type="project" value="UniProtKB-KW"/>
</dbReference>
<organism evidence="12 13">
    <name type="scientific">Zingiber officinale</name>
    <name type="common">Ginger</name>
    <name type="synonym">Amomum zingiber</name>
    <dbReference type="NCBI Taxonomy" id="94328"/>
    <lineage>
        <taxon>Eukaryota</taxon>
        <taxon>Viridiplantae</taxon>
        <taxon>Streptophyta</taxon>
        <taxon>Embryophyta</taxon>
        <taxon>Tracheophyta</taxon>
        <taxon>Spermatophyta</taxon>
        <taxon>Magnoliopsida</taxon>
        <taxon>Liliopsida</taxon>
        <taxon>Zingiberales</taxon>
        <taxon>Zingiberaceae</taxon>
        <taxon>Zingiber</taxon>
    </lineage>
</organism>
<dbReference type="AlphaFoldDB" id="A0A8J5KU95"/>
<name>A0A8J5KU95_ZINOF</name>
<dbReference type="InterPro" id="IPR011009">
    <property type="entry name" value="Kinase-like_dom_sf"/>
</dbReference>
<evidence type="ECO:0000256" key="6">
    <source>
        <dbReference type="ARBA" id="ARBA00022777"/>
    </source>
</evidence>
<dbReference type="Pfam" id="PF00069">
    <property type="entry name" value="Pkinase"/>
    <property type="match status" value="2"/>
</dbReference>
<dbReference type="SMART" id="SM00220">
    <property type="entry name" value="S_TKc"/>
    <property type="match status" value="1"/>
</dbReference>
<dbReference type="PANTHER" id="PTHR45637">
    <property type="entry name" value="FLIPPASE KINASE 1-RELATED"/>
    <property type="match status" value="1"/>
</dbReference>
<evidence type="ECO:0000313" key="13">
    <source>
        <dbReference type="Proteomes" id="UP000734854"/>
    </source>
</evidence>
<feature type="region of interest" description="Disordered" evidence="10">
    <location>
        <begin position="590"/>
        <end position="617"/>
    </location>
</feature>
<evidence type="ECO:0000256" key="5">
    <source>
        <dbReference type="ARBA" id="ARBA00022741"/>
    </source>
</evidence>
<evidence type="ECO:0000256" key="8">
    <source>
        <dbReference type="ARBA" id="ARBA00047899"/>
    </source>
</evidence>
<comment type="caution">
    <text evidence="12">The sequence shown here is derived from an EMBL/GenBank/DDBJ whole genome shotgun (WGS) entry which is preliminary data.</text>
</comment>
<evidence type="ECO:0000256" key="2">
    <source>
        <dbReference type="ARBA" id="ARBA00012513"/>
    </source>
</evidence>
<proteinExistence type="inferred from homology"/>
<feature type="domain" description="Protein kinase" evidence="11">
    <location>
        <begin position="86"/>
        <end position="417"/>
    </location>
</feature>
<dbReference type="PROSITE" id="PS50011">
    <property type="entry name" value="PROTEIN_KINASE_DOM"/>
    <property type="match status" value="1"/>
</dbReference>
<comment type="catalytic activity">
    <reaction evidence="8">
        <text>L-threonyl-[protein] + ATP = O-phospho-L-threonyl-[protein] + ADP + H(+)</text>
        <dbReference type="Rhea" id="RHEA:46608"/>
        <dbReference type="Rhea" id="RHEA-COMP:11060"/>
        <dbReference type="Rhea" id="RHEA-COMP:11605"/>
        <dbReference type="ChEBI" id="CHEBI:15378"/>
        <dbReference type="ChEBI" id="CHEBI:30013"/>
        <dbReference type="ChEBI" id="CHEBI:30616"/>
        <dbReference type="ChEBI" id="CHEBI:61977"/>
        <dbReference type="ChEBI" id="CHEBI:456216"/>
        <dbReference type="EC" id="2.7.11.1"/>
    </reaction>
</comment>
<reference evidence="12 13" key="1">
    <citation type="submission" date="2020-08" db="EMBL/GenBank/DDBJ databases">
        <title>Plant Genome Project.</title>
        <authorList>
            <person name="Zhang R.-G."/>
        </authorList>
    </citation>
    <scope>NUCLEOTIDE SEQUENCE [LARGE SCALE GENOMIC DNA]</scope>
    <source>
        <tissue evidence="12">Rhizome</tissue>
    </source>
</reference>
<dbReference type="EMBL" id="JACMSC010000013">
    <property type="protein sequence ID" value="KAG6493370.1"/>
    <property type="molecule type" value="Genomic_DNA"/>
</dbReference>
<sequence length="617" mass="68205">MDHEERLSFFPPDSYSDLDSSFTSSTTSASTFSARSSLSLPSFSNSTTSSSFALNPLPHSRSDNHWSALRAAANLSPDGRLHLHHLRLLRPLGSGHLARVFHCRLHGFDDDHHSPAEFALKVIDLDALKRDIAKPVVPNDDDDDDESSGGKMWHVRSEARALAEMDHPFLPTLYARLDASHYACFLIDYCPGGDLHSLLRRRRGHRLPASAARFYAAEVLIALEYLHALGFVYRDLKPENVLLRADGHVMLSDFDLAFRSHVSPALFCRHRRRNSRPRGRFFCCGGSAPASCEFDEEELEFVAEPSSAFSKACVGTHEYLAPEVACGSGHGAAVDWWAFGVFLYELLYGRTPFKGATKEATLRNILTQDVKFPESEDGEGGKMAKARDLITQLLERDSAARMGSIHGAAEIKRHPFFQSIRWPLIRCARPPVVAGLVAGGPQRRPATTDQRGLPNWWNGWRKSATAYTITNEKNNRKTKGIKVRLGFGLGLGLGSKRNFGAFGPQEGRYDKLESESEVLGSLFKVPCAKPHSTKEPNLSDECSDKETRAAGDAFDRWHKAGGIFGHQHMASDVSTCQSRVDGCAGRQPRPSGFVDRQHEAGGCWQRGQPLARPVASS</sequence>
<dbReference type="GO" id="GO:0005524">
    <property type="term" value="F:ATP binding"/>
    <property type="evidence" value="ECO:0007669"/>
    <property type="project" value="UniProtKB-KW"/>
</dbReference>
<dbReference type="FunFam" id="1.10.510.10:FF:000294">
    <property type="entry name" value="Serine/threonine-protein kinase OXI1"/>
    <property type="match status" value="1"/>
</dbReference>
<evidence type="ECO:0000256" key="7">
    <source>
        <dbReference type="ARBA" id="ARBA00022840"/>
    </source>
</evidence>
<keyword evidence="5" id="KW-0547">Nucleotide-binding</keyword>
<dbReference type="InterPro" id="IPR008271">
    <property type="entry name" value="Ser/Thr_kinase_AS"/>
</dbReference>
<evidence type="ECO:0000313" key="12">
    <source>
        <dbReference type="EMBL" id="KAG6493370.1"/>
    </source>
</evidence>
<comment type="catalytic activity">
    <reaction evidence="9">
        <text>L-seryl-[protein] + ATP = O-phospho-L-seryl-[protein] + ADP + H(+)</text>
        <dbReference type="Rhea" id="RHEA:17989"/>
        <dbReference type="Rhea" id="RHEA-COMP:9863"/>
        <dbReference type="Rhea" id="RHEA-COMP:11604"/>
        <dbReference type="ChEBI" id="CHEBI:15378"/>
        <dbReference type="ChEBI" id="CHEBI:29999"/>
        <dbReference type="ChEBI" id="CHEBI:30616"/>
        <dbReference type="ChEBI" id="CHEBI:83421"/>
        <dbReference type="ChEBI" id="CHEBI:456216"/>
        <dbReference type="EC" id="2.7.11.1"/>
    </reaction>
</comment>
<evidence type="ECO:0000256" key="4">
    <source>
        <dbReference type="ARBA" id="ARBA00022679"/>
    </source>
</evidence>
<evidence type="ECO:0000256" key="10">
    <source>
        <dbReference type="SAM" id="MobiDB-lite"/>
    </source>
</evidence>
<evidence type="ECO:0000256" key="9">
    <source>
        <dbReference type="ARBA" id="ARBA00048679"/>
    </source>
</evidence>
<comment type="similarity">
    <text evidence="1">Belongs to the protein kinase superfamily. AGC Ser/Thr protein kinase family.</text>
</comment>
<dbReference type="SUPFAM" id="SSF56112">
    <property type="entry name" value="Protein kinase-like (PK-like)"/>
    <property type="match status" value="1"/>
</dbReference>
<dbReference type="InterPro" id="IPR000719">
    <property type="entry name" value="Prot_kinase_dom"/>
</dbReference>
<dbReference type="EC" id="2.7.11.1" evidence="2"/>
<keyword evidence="4" id="KW-0808">Transferase</keyword>
<protein>
    <recommendedName>
        <fullName evidence="2">non-specific serine/threonine protein kinase</fullName>
        <ecNumber evidence="2">2.7.11.1</ecNumber>
    </recommendedName>
</protein>
<dbReference type="PROSITE" id="PS00108">
    <property type="entry name" value="PROTEIN_KINASE_ST"/>
    <property type="match status" value="1"/>
</dbReference>
<accession>A0A8J5KU95</accession>
<evidence type="ECO:0000256" key="1">
    <source>
        <dbReference type="ARBA" id="ARBA00009903"/>
    </source>
</evidence>
<keyword evidence="13" id="KW-1185">Reference proteome</keyword>
<evidence type="ECO:0000256" key="3">
    <source>
        <dbReference type="ARBA" id="ARBA00022527"/>
    </source>
</evidence>
<dbReference type="Proteomes" id="UP000734854">
    <property type="component" value="Unassembled WGS sequence"/>
</dbReference>
<evidence type="ECO:0000259" key="11">
    <source>
        <dbReference type="PROSITE" id="PS50011"/>
    </source>
</evidence>
<dbReference type="Gene3D" id="1.10.510.10">
    <property type="entry name" value="Transferase(Phosphotransferase) domain 1"/>
    <property type="match status" value="2"/>
</dbReference>
<dbReference type="Gene3D" id="3.30.200.20">
    <property type="entry name" value="Phosphorylase Kinase, domain 1"/>
    <property type="match status" value="1"/>
</dbReference>
<keyword evidence="7" id="KW-0067">ATP-binding</keyword>
<keyword evidence="6" id="KW-0418">Kinase</keyword>